<dbReference type="AlphaFoldDB" id="A7RQ40"/>
<dbReference type="PhylomeDB" id="A7RQ40"/>
<proteinExistence type="predicted"/>
<gene>
    <name evidence="1" type="ORF">NEMVEDRAFT_v1g239906</name>
</gene>
<evidence type="ECO:0000313" key="2">
    <source>
        <dbReference type="Proteomes" id="UP000001593"/>
    </source>
</evidence>
<sequence length="225" mass="25078">MADKVIGISGSSVTWNAEPTTLPVEIDAQKASISTGAGVKNSDAKSVRLVMAFIHFRTDQHGRAGGDVSIDYIIKNCAAFKNGGCPYKDERLKGLAGKCPMFRDSKGNFICPFKERAANTYELRALMLEMKEKCPAKAAYSKFFQALMKINEKTAAKIGHCPYHQKGCKVNNIPVFDHSVAKWKKEDWPIEVLSNHAPMFFAFFEEEMISLQRSNAKEDTDGDER</sequence>
<protein>
    <submittedName>
        <fullName evidence="1">Uncharacterized protein</fullName>
    </submittedName>
</protein>
<name>A7RQ40_NEMVE</name>
<keyword evidence="2" id="KW-1185">Reference proteome</keyword>
<organism evidence="1 2">
    <name type="scientific">Nematostella vectensis</name>
    <name type="common">Starlet sea anemone</name>
    <dbReference type="NCBI Taxonomy" id="45351"/>
    <lineage>
        <taxon>Eukaryota</taxon>
        <taxon>Metazoa</taxon>
        <taxon>Cnidaria</taxon>
        <taxon>Anthozoa</taxon>
        <taxon>Hexacorallia</taxon>
        <taxon>Actiniaria</taxon>
        <taxon>Edwardsiidae</taxon>
        <taxon>Nematostella</taxon>
    </lineage>
</organism>
<dbReference type="Proteomes" id="UP000001593">
    <property type="component" value="Unassembled WGS sequence"/>
</dbReference>
<dbReference type="HOGENOM" id="CLU_1231194_0_0_1"/>
<accession>A7RQ40</accession>
<dbReference type="InParanoid" id="A7RQ40"/>
<reference evidence="1 2" key="1">
    <citation type="journal article" date="2007" name="Science">
        <title>Sea anemone genome reveals ancestral eumetazoan gene repertoire and genomic organization.</title>
        <authorList>
            <person name="Putnam N.H."/>
            <person name="Srivastava M."/>
            <person name="Hellsten U."/>
            <person name="Dirks B."/>
            <person name="Chapman J."/>
            <person name="Salamov A."/>
            <person name="Terry A."/>
            <person name="Shapiro H."/>
            <person name="Lindquist E."/>
            <person name="Kapitonov V.V."/>
            <person name="Jurka J."/>
            <person name="Genikhovich G."/>
            <person name="Grigoriev I.V."/>
            <person name="Lucas S.M."/>
            <person name="Steele R.E."/>
            <person name="Finnerty J.R."/>
            <person name="Technau U."/>
            <person name="Martindale M.Q."/>
            <person name="Rokhsar D.S."/>
        </authorList>
    </citation>
    <scope>NUCLEOTIDE SEQUENCE [LARGE SCALE GENOMIC DNA]</scope>
    <source>
        <strain evidence="2">CH2 X CH6</strain>
    </source>
</reference>
<evidence type="ECO:0000313" key="1">
    <source>
        <dbReference type="EMBL" id="EDO46428.1"/>
    </source>
</evidence>
<dbReference type="EMBL" id="DS469527">
    <property type="protein sequence ID" value="EDO46428.1"/>
    <property type="molecule type" value="Genomic_DNA"/>
</dbReference>